<protein>
    <submittedName>
        <fullName evidence="1">Uncharacterized protein</fullName>
    </submittedName>
</protein>
<dbReference type="RefSeq" id="WP_212190228.1">
    <property type="nucleotide sequence ID" value="NZ_JAGTAR010000012.1"/>
</dbReference>
<gene>
    <name evidence="1" type="ORF">KDU71_09765</name>
</gene>
<organism evidence="1 2">
    <name type="scientific">Carboxylicivirga sediminis</name>
    <dbReference type="NCBI Taxonomy" id="2006564"/>
    <lineage>
        <taxon>Bacteria</taxon>
        <taxon>Pseudomonadati</taxon>
        <taxon>Bacteroidota</taxon>
        <taxon>Bacteroidia</taxon>
        <taxon>Marinilabiliales</taxon>
        <taxon>Marinilabiliaceae</taxon>
        <taxon>Carboxylicivirga</taxon>
    </lineage>
</organism>
<dbReference type="AlphaFoldDB" id="A0A941F328"/>
<evidence type="ECO:0000313" key="1">
    <source>
        <dbReference type="EMBL" id="MBR8535841.1"/>
    </source>
</evidence>
<reference evidence="1" key="2">
    <citation type="submission" date="2021-04" db="EMBL/GenBank/DDBJ databases">
        <authorList>
            <person name="Zhang T."/>
            <person name="Zhang Y."/>
            <person name="Lu D."/>
            <person name="Zuo D."/>
            <person name="Du Z."/>
        </authorList>
    </citation>
    <scope>NUCLEOTIDE SEQUENCE</scope>
    <source>
        <strain evidence="1">JR1</strain>
    </source>
</reference>
<evidence type="ECO:0000313" key="2">
    <source>
        <dbReference type="Proteomes" id="UP000679220"/>
    </source>
</evidence>
<comment type="caution">
    <text evidence="1">The sequence shown here is derived from an EMBL/GenBank/DDBJ whole genome shotgun (WGS) entry which is preliminary data.</text>
</comment>
<reference evidence="1" key="1">
    <citation type="journal article" date="2018" name="Int. J. Syst. Evol. Microbiol.">
        <title>Carboxylicivirga sediminis sp. nov., isolated from coastal sediment.</title>
        <authorList>
            <person name="Wang F.Q."/>
            <person name="Ren L.H."/>
            <person name="Zou R.J."/>
            <person name="Sun Y.Z."/>
            <person name="Liu X.J."/>
            <person name="Jiang F."/>
            <person name="Liu L.J."/>
        </authorList>
    </citation>
    <scope>NUCLEOTIDE SEQUENCE</scope>
    <source>
        <strain evidence="1">JR1</strain>
    </source>
</reference>
<proteinExistence type="predicted"/>
<name>A0A941F328_9BACT</name>
<dbReference type="EMBL" id="JAGTAR010000012">
    <property type="protein sequence ID" value="MBR8535841.1"/>
    <property type="molecule type" value="Genomic_DNA"/>
</dbReference>
<keyword evidence="2" id="KW-1185">Reference proteome</keyword>
<dbReference type="Proteomes" id="UP000679220">
    <property type="component" value="Unassembled WGS sequence"/>
</dbReference>
<accession>A0A941F328</accession>
<sequence>MTKSLNSLRSNKNDFEIVIYNRVLWLTSQGRWGIPDFTHSYPYRTKKVIRLKAIPLRFSRIFPSNNFPANGQKICATIFYKQKL</sequence>